<comment type="caution">
    <text evidence="1">The sequence shown here is derived from an EMBL/GenBank/DDBJ whole genome shotgun (WGS) entry which is preliminary data.</text>
</comment>
<proteinExistence type="predicted"/>
<dbReference type="AlphaFoldDB" id="X1QI51"/>
<evidence type="ECO:0000313" key="1">
    <source>
        <dbReference type="EMBL" id="GAI68152.1"/>
    </source>
</evidence>
<organism evidence="1">
    <name type="scientific">marine sediment metagenome</name>
    <dbReference type="NCBI Taxonomy" id="412755"/>
    <lineage>
        <taxon>unclassified sequences</taxon>
        <taxon>metagenomes</taxon>
        <taxon>ecological metagenomes</taxon>
    </lineage>
</organism>
<reference evidence="1" key="1">
    <citation type="journal article" date="2014" name="Front. Microbiol.">
        <title>High frequency of phylogenetically diverse reductive dehalogenase-homologous genes in deep subseafloor sedimentary metagenomes.</title>
        <authorList>
            <person name="Kawai M."/>
            <person name="Futagami T."/>
            <person name="Toyoda A."/>
            <person name="Takaki Y."/>
            <person name="Nishi S."/>
            <person name="Hori S."/>
            <person name="Arai W."/>
            <person name="Tsubouchi T."/>
            <person name="Morono Y."/>
            <person name="Uchiyama I."/>
            <person name="Ito T."/>
            <person name="Fujiyama A."/>
            <person name="Inagaki F."/>
            <person name="Takami H."/>
        </authorList>
    </citation>
    <scope>NUCLEOTIDE SEQUENCE</scope>
    <source>
        <strain evidence="1">Expedition CK06-06</strain>
    </source>
</reference>
<name>X1QI51_9ZZZZ</name>
<dbReference type="EMBL" id="BARW01000021">
    <property type="protein sequence ID" value="GAI68152.1"/>
    <property type="molecule type" value="Genomic_DNA"/>
</dbReference>
<accession>X1QI51</accession>
<protein>
    <submittedName>
        <fullName evidence="1">Uncharacterized protein</fullName>
    </submittedName>
</protein>
<gene>
    <name evidence="1" type="ORF">S12H4_00252</name>
</gene>
<sequence length="98" mass="10703">MGKGYEKKVKVTRINLDDYLAIKGWAREAGVPMAEALHTIITRDWAMAHKAKPVTKPTFIAKVKAPVALRVRSQPILATNGHKAGVFVTKPKGGIIND</sequence>